<evidence type="ECO:0000256" key="3">
    <source>
        <dbReference type="ARBA" id="ARBA00022801"/>
    </source>
</evidence>
<feature type="domain" description="Peptidase S49" evidence="6">
    <location>
        <begin position="135"/>
        <end position="287"/>
    </location>
</feature>
<gene>
    <name evidence="7" type="ORF">QO018_000635</name>
</gene>
<reference evidence="7 8" key="1">
    <citation type="submission" date="2023-07" db="EMBL/GenBank/DDBJ databases">
        <title>Genomic Encyclopedia of Type Strains, Phase IV (KMG-IV): sequencing the most valuable type-strain genomes for metagenomic binning, comparative biology and taxonomic classification.</title>
        <authorList>
            <person name="Goeker M."/>
        </authorList>
    </citation>
    <scope>NUCLEOTIDE SEQUENCE [LARGE SCALE GENOMIC DNA]</scope>
    <source>
        <strain evidence="7 8">DSM 19922</strain>
    </source>
</reference>
<dbReference type="Gene3D" id="3.90.226.10">
    <property type="entry name" value="2-enoyl-CoA Hydratase, Chain A, domain 1"/>
    <property type="match status" value="1"/>
</dbReference>
<protein>
    <submittedName>
        <fullName evidence="7">ClpP class serine protease</fullName>
    </submittedName>
</protein>
<proteinExistence type="inferred from homology"/>
<dbReference type="RefSeq" id="WP_209978707.1">
    <property type="nucleotide sequence ID" value="NZ_JAGINO010000002.1"/>
</dbReference>
<keyword evidence="4" id="KW-0720">Serine protease</keyword>
<evidence type="ECO:0000313" key="8">
    <source>
        <dbReference type="Proteomes" id="UP001244552"/>
    </source>
</evidence>
<keyword evidence="3" id="KW-0378">Hydrolase</keyword>
<dbReference type="Pfam" id="PF01343">
    <property type="entry name" value="Peptidase_S49"/>
    <property type="match status" value="1"/>
</dbReference>
<dbReference type="SUPFAM" id="SSF52096">
    <property type="entry name" value="ClpP/crotonase"/>
    <property type="match status" value="1"/>
</dbReference>
<name>A0ABU0MEI1_9PROT</name>
<dbReference type="GO" id="GO:0006508">
    <property type="term" value="P:proteolysis"/>
    <property type="evidence" value="ECO:0007669"/>
    <property type="project" value="UniProtKB-KW"/>
</dbReference>
<evidence type="ECO:0000256" key="2">
    <source>
        <dbReference type="ARBA" id="ARBA00022670"/>
    </source>
</evidence>
<dbReference type="GO" id="GO:0008233">
    <property type="term" value="F:peptidase activity"/>
    <property type="evidence" value="ECO:0007669"/>
    <property type="project" value="UniProtKB-KW"/>
</dbReference>
<sequence>MGPFLFVSGPALLAPAFVTSASALLPQLVGAAPAGASSGLQRPAPGALHLSELDERSRPYQLVGGVAIVPVCGLIVPRFDWIGWSYATGCNVLRLQLGMAFADPRVQAVVLWCKSGGGFVSGVADLVDWAAQAKAAAGKPVAAILDDYAYSAAYWIAAGIADTISVPRTGGLGSIGVISIHWDVSAALSEAGWKPTIIAAGKHKAEGNAFQPLPDDVRDRWLSESEAIRQLFADTVARGRKTAGASLDLAAVLATEAATWDGPNGTAAAVEQGFADAVLPPDDAFQALLTHLSTAQGA</sequence>
<keyword evidence="2 7" id="KW-0645">Protease</keyword>
<keyword evidence="5" id="KW-0732">Signal</keyword>
<dbReference type="CDD" id="cd07022">
    <property type="entry name" value="S49_Sppa_36K_type"/>
    <property type="match status" value="1"/>
</dbReference>
<feature type="chain" id="PRO_5046666764" evidence="5">
    <location>
        <begin position="32"/>
        <end position="298"/>
    </location>
</feature>
<evidence type="ECO:0000256" key="4">
    <source>
        <dbReference type="ARBA" id="ARBA00022825"/>
    </source>
</evidence>
<dbReference type="EMBL" id="JAUSVU010000002">
    <property type="protein sequence ID" value="MDQ0531799.1"/>
    <property type="molecule type" value="Genomic_DNA"/>
</dbReference>
<keyword evidence="8" id="KW-1185">Reference proteome</keyword>
<dbReference type="InterPro" id="IPR002142">
    <property type="entry name" value="Peptidase_S49"/>
</dbReference>
<evidence type="ECO:0000313" key="7">
    <source>
        <dbReference type="EMBL" id="MDQ0531799.1"/>
    </source>
</evidence>
<dbReference type="PANTHER" id="PTHR33209:SF1">
    <property type="entry name" value="PEPTIDASE S49 DOMAIN-CONTAINING PROTEIN"/>
    <property type="match status" value="1"/>
</dbReference>
<feature type="signal peptide" evidence="5">
    <location>
        <begin position="1"/>
        <end position="31"/>
    </location>
</feature>
<dbReference type="InterPro" id="IPR029045">
    <property type="entry name" value="ClpP/crotonase-like_dom_sf"/>
</dbReference>
<evidence type="ECO:0000259" key="6">
    <source>
        <dbReference type="Pfam" id="PF01343"/>
    </source>
</evidence>
<dbReference type="Proteomes" id="UP001244552">
    <property type="component" value="Unassembled WGS sequence"/>
</dbReference>
<dbReference type="InterPro" id="IPR033855">
    <property type="entry name" value="Protein_C"/>
</dbReference>
<organism evidence="7 8">
    <name type="scientific">Azospirillum picis</name>
    <dbReference type="NCBI Taxonomy" id="488438"/>
    <lineage>
        <taxon>Bacteria</taxon>
        <taxon>Pseudomonadati</taxon>
        <taxon>Pseudomonadota</taxon>
        <taxon>Alphaproteobacteria</taxon>
        <taxon>Rhodospirillales</taxon>
        <taxon>Azospirillaceae</taxon>
        <taxon>Azospirillum</taxon>
    </lineage>
</organism>
<comment type="caution">
    <text evidence="7">The sequence shown here is derived from an EMBL/GenBank/DDBJ whole genome shotgun (WGS) entry which is preliminary data.</text>
</comment>
<evidence type="ECO:0000256" key="1">
    <source>
        <dbReference type="ARBA" id="ARBA00008683"/>
    </source>
</evidence>
<dbReference type="PANTHER" id="PTHR33209">
    <property type="entry name" value="PROTEASE 4"/>
    <property type="match status" value="1"/>
</dbReference>
<accession>A0ABU0MEI1</accession>
<comment type="similarity">
    <text evidence="1">Belongs to the peptidase S49 family.</text>
</comment>
<evidence type="ECO:0000256" key="5">
    <source>
        <dbReference type="SAM" id="SignalP"/>
    </source>
</evidence>